<proteinExistence type="predicted"/>
<sequence length="200" mass="23569">MKKRISKLLKLFFLLVFFSCNSPQEKIRKYYSELNIKDVELTNWNYDERVGIPNISQSENELEIRRYEKILISGTTNLILLSQNGNKCNAQVFAESNVPKIKIDNINTSNLNSCELIESLLKNNIHRLTDFSDVLKEITKDKPLPFTIMDGKSYYIQVKIKDKIYEMSYSDFQPHLELFPKNKELNEYNNIYEIYNGITF</sequence>
<evidence type="ECO:0000256" key="1">
    <source>
        <dbReference type="SAM" id="SignalP"/>
    </source>
</evidence>
<reference evidence="2 3" key="1">
    <citation type="submission" date="2024-05" db="EMBL/GenBank/DDBJ databases">
        <authorList>
            <person name="Duchaud E."/>
        </authorList>
    </citation>
    <scope>NUCLEOTIDE SEQUENCE [LARGE SCALE GENOMIC DNA]</scope>
    <source>
        <strain evidence="2">Ena-SAMPLE-TAB-13-05-2024-13:56:06:370-140302</strain>
    </source>
</reference>
<gene>
    <name evidence="2" type="ORF">T190607A01A_40053</name>
</gene>
<dbReference type="EMBL" id="CAXIXY010000006">
    <property type="protein sequence ID" value="CAL2090642.1"/>
    <property type="molecule type" value="Genomic_DNA"/>
</dbReference>
<keyword evidence="3" id="KW-1185">Reference proteome</keyword>
<evidence type="ECO:0008006" key="4">
    <source>
        <dbReference type="Google" id="ProtNLM"/>
    </source>
</evidence>
<evidence type="ECO:0000313" key="3">
    <source>
        <dbReference type="Proteomes" id="UP001497416"/>
    </source>
</evidence>
<protein>
    <recommendedName>
        <fullName evidence="4">Lipoprotein</fullName>
    </recommendedName>
</protein>
<accession>A0ABM9P3R5</accession>
<comment type="caution">
    <text evidence="2">The sequence shown here is derived from an EMBL/GenBank/DDBJ whole genome shotgun (WGS) entry which is preliminary data.</text>
</comment>
<name>A0ABM9P3R5_9FLAO</name>
<organism evidence="2 3">
    <name type="scientific">Tenacibaculum platacis</name>
    <dbReference type="NCBI Taxonomy" id="3137852"/>
    <lineage>
        <taxon>Bacteria</taxon>
        <taxon>Pseudomonadati</taxon>
        <taxon>Bacteroidota</taxon>
        <taxon>Flavobacteriia</taxon>
        <taxon>Flavobacteriales</taxon>
        <taxon>Flavobacteriaceae</taxon>
        <taxon>Tenacibaculum</taxon>
    </lineage>
</organism>
<feature type="chain" id="PRO_5046215720" description="Lipoprotein" evidence="1">
    <location>
        <begin position="23"/>
        <end position="200"/>
    </location>
</feature>
<keyword evidence="1" id="KW-0732">Signal</keyword>
<dbReference type="Proteomes" id="UP001497416">
    <property type="component" value="Unassembled WGS sequence"/>
</dbReference>
<feature type="signal peptide" evidence="1">
    <location>
        <begin position="1"/>
        <end position="22"/>
    </location>
</feature>
<evidence type="ECO:0000313" key="2">
    <source>
        <dbReference type="EMBL" id="CAL2090642.1"/>
    </source>
</evidence>
<dbReference type="RefSeq" id="WP_348712983.1">
    <property type="nucleotide sequence ID" value="NZ_CAXIXY010000006.1"/>
</dbReference>